<dbReference type="SMART" id="SM00137">
    <property type="entry name" value="MAM"/>
    <property type="match status" value="1"/>
</dbReference>
<feature type="domain" description="MAM" evidence="4">
    <location>
        <begin position="170"/>
        <end position="301"/>
    </location>
</feature>
<dbReference type="CDD" id="cd06263">
    <property type="entry name" value="MAM"/>
    <property type="match status" value="1"/>
</dbReference>
<organism evidence="6 7">
    <name type="scientific">Paralvinella palmiformis</name>
    <dbReference type="NCBI Taxonomy" id="53620"/>
    <lineage>
        <taxon>Eukaryota</taxon>
        <taxon>Metazoa</taxon>
        <taxon>Spiralia</taxon>
        <taxon>Lophotrochozoa</taxon>
        <taxon>Annelida</taxon>
        <taxon>Polychaeta</taxon>
        <taxon>Sedentaria</taxon>
        <taxon>Canalipalpata</taxon>
        <taxon>Terebellida</taxon>
        <taxon>Terebelliformia</taxon>
        <taxon>Alvinellidae</taxon>
        <taxon>Paralvinella</taxon>
    </lineage>
</organism>
<proteinExistence type="inferred from homology"/>
<evidence type="ECO:0000256" key="3">
    <source>
        <dbReference type="SAM" id="MobiDB-lite"/>
    </source>
</evidence>
<dbReference type="SUPFAM" id="SSF49899">
    <property type="entry name" value="Concanavalin A-like lectins/glucanases"/>
    <property type="match status" value="1"/>
</dbReference>
<dbReference type="InterPro" id="IPR050525">
    <property type="entry name" value="ECM_Assembly_Org"/>
</dbReference>
<comment type="caution">
    <text evidence="6">The sequence shown here is derived from an EMBL/GenBank/DDBJ whole genome shotgun (WGS) entry which is preliminary data.</text>
</comment>
<dbReference type="EMBL" id="JAODUP010000002">
    <property type="protein sequence ID" value="KAK2170563.1"/>
    <property type="molecule type" value="Genomic_DNA"/>
</dbReference>
<evidence type="ECO:0000256" key="2">
    <source>
        <dbReference type="ARBA" id="ARBA00049648"/>
    </source>
</evidence>
<feature type="compositionally biased region" description="Basic residues" evidence="3">
    <location>
        <begin position="365"/>
        <end position="375"/>
    </location>
</feature>
<keyword evidence="7" id="KW-1185">Reference proteome</keyword>
<reference evidence="6" key="1">
    <citation type="journal article" date="2023" name="Mol. Biol. Evol.">
        <title>Third-Generation Sequencing Reveals the Adaptive Role of the Epigenome in Three Deep-Sea Polychaetes.</title>
        <authorList>
            <person name="Perez M."/>
            <person name="Aroh O."/>
            <person name="Sun Y."/>
            <person name="Lan Y."/>
            <person name="Juniper S.K."/>
            <person name="Young C.R."/>
            <person name="Angers B."/>
            <person name="Qian P.Y."/>
        </authorList>
    </citation>
    <scope>NUCLEOTIDE SEQUENCE</scope>
    <source>
        <strain evidence="6">P08H-3</strain>
    </source>
</reference>
<dbReference type="GO" id="GO:0016020">
    <property type="term" value="C:membrane"/>
    <property type="evidence" value="ECO:0007669"/>
    <property type="project" value="InterPro"/>
</dbReference>
<dbReference type="PROSITE" id="PS50060">
    <property type="entry name" value="MAM_2"/>
    <property type="match status" value="1"/>
</dbReference>
<accession>A0AAD9KHC8</accession>
<dbReference type="SMART" id="SM00327">
    <property type="entry name" value="VWA"/>
    <property type="match status" value="1"/>
</dbReference>
<evidence type="ECO:0000313" key="6">
    <source>
        <dbReference type="EMBL" id="KAK2170563.1"/>
    </source>
</evidence>
<evidence type="ECO:0000313" key="7">
    <source>
        <dbReference type="Proteomes" id="UP001208570"/>
    </source>
</evidence>
<evidence type="ECO:0008006" key="8">
    <source>
        <dbReference type="Google" id="ProtNLM"/>
    </source>
</evidence>
<dbReference type="InterPro" id="IPR000998">
    <property type="entry name" value="MAM_dom"/>
</dbReference>
<dbReference type="Gene3D" id="3.40.50.410">
    <property type="entry name" value="von Willebrand factor, type A domain"/>
    <property type="match status" value="1"/>
</dbReference>
<dbReference type="PROSITE" id="PS50234">
    <property type="entry name" value="VWFA"/>
    <property type="match status" value="1"/>
</dbReference>
<comment type="similarity">
    <text evidence="2">Belongs to the fibril-associated collagens with interrupted helices (FACIT) family.</text>
</comment>
<dbReference type="PANTHER" id="PTHR24020">
    <property type="entry name" value="COLLAGEN ALPHA"/>
    <property type="match status" value="1"/>
</dbReference>
<sequence>MLRFIKTFERHVDFSQSGTRIGVVSYASHSKVDIHLDQYNEAKDFEKALKKVKVRFAAANELGHGMSYLQDHLFLVKKGDRLNVRNVLIVITGSRYKHHIVRLAQRMKNNGTRIFVILTNPKVNRYMYKFLASKPFRSHIYKANHFSDLNMFVDAVRNVMCKNHTTNVMWFCSFEKDEPEKCNIKDDLKADFVWNIRRGATRKIKTGPDSAFDGVYYAFAGLSAAKKQGNKAIMYLPYKGSGKICLSFYYNMYGSEMGTLEVFTENHKRQHVIWKKSKDQGRHWILAEETINLEPPDKVTVHPSEPTSFGSHQRSVSNVAQRSNVAGMGFRRQSLRMIPSVLRRAGSMTSIVSDTPSGYNDGHRYQRQQRKRHRPTSVTGM</sequence>
<evidence type="ECO:0000256" key="1">
    <source>
        <dbReference type="ARBA" id="ARBA00023278"/>
    </source>
</evidence>
<evidence type="ECO:0000259" key="5">
    <source>
        <dbReference type="PROSITE" id="PS50234"/>
    </source>
</evidence>
<dbReference type="SUPFAM" id="SSF53300">
    <property type="entry name" value="vWA-like"/>
    <property type="match status" value="1"/>
</dbReference>
<dbReference type="Pfam" id="PF00629">
    <property type="entry name" value="MAM"/>
    <property type="match status" value="1"/>
</dbReference>
<dbReference type="CDD" id="cd01450">
    <property type="entry name" value="vWFA_subfamily_ECM"/>
    <property type="match status" value="1"/>
</dbReference>
<dbReference type="InterPro" id="IPR002035">
    <property type="entry name" value="VWF_A"/>
</dbReference>
<dbReference type="AlphaFoldDB" id="A0AAD9KHC8"/>
<dbReference type="Proteomes" id="UP001208570">
    <property type="component" value="Unassembled WGS sequence"/>
</dbReference>
<evidence type="ECO:0000259" key="4">
    <source>
        <dbReference type="PROSITE" id="PS50060"/>
    </source>
</evidence>
<feature type="domain" description="VWFA" evidence="5">
    <location>
        <begin position="1"/>
        <end position="156"/>
    </location>
</feature>
<name>A0AAD9KHC8_9ANNE</name>
<feature type="compositionally biased region" description="Polar residues" evidence="3">
    <location>
        <begin position="349"/>
        <end position="358"/>
    </location>
</feature>
<protein>
    <recommendedName>
        <fullName evidence="8">VWFA domain-containing protein</fullName>
    </recommendedName>
</protein>
<feature type="region of interest" description="Disordered" evidence="3">
    <location>
        <begin position="349"/>
        <end position="381"/>
    </location>
</feature>
<dbReference type="InterPro" id="IPR036465">
    <property type="entry name" value="vWFA_dom_sf"/>
</dbReference>
<keyword evidence="1" id="KW-0379">Hydroxylation</keyword>
<dbReference type="InterPro" id="IPR013320">
    <property type="entry name" value="ConA-like_dom_sf"/>
</dbReference>
<dbReference type="Pfam" id="PF00092">
    <property type="entry name" value="VWA"/>
    <property type="match status" value="1"/>
</dbReference>
<dbReference type="Gene3D" id="2.60.120.200">
    <property type="match status" value="1"/>
</dbReference>
<gene>
    <name evidence="6" type="ORF">LSH36_2g13010</name>
</gene>